<accession>A0A6A5X144</accession>
<dbReference type="Proteomes" id="UP000799779">
    <property type="component" value="Unassembled WGS sequence"/>
</dbReference>
<proteinExistence type="predicted"/>
<protein>
    <submittedName>
        <fullName evidence="2">Uncharacterized protein</fullName>
    </submittedName>
</protein>
<evidence type="ECO:0000256" key="1">
    <source>
        <dbReference type="SAM" id="MobiDB-lite"/>
    </source>
</evidence>
<dbReference type="AlphaFoldDB" id="A0A6A5X144"/>
<name>A0A6A5X144_9PLEO</name>
<sequence>MGGWERGVRRKERARTRVKKQTFRRAKAWFEKTTGQQPSAYGRRRACASQIGAGSELLSKARPGMWSQWPAGCTTPLQVPFGAARPGTGGSYRTRRPYSCLSCPRRSTGECWASQRGSCDGGARAARRRTLTNILHALPSP</sequence>
<reference evidence="2" key="1">
    <citation type="journal article" date="2020" name="Stud. Mycol.">
        <title>101 Dothideomycetes genomes: a test case for predicting lifestyles and emergence of pathogens.</title>
        <authorList>
            <person name="Haridas S."/>
            <person name="Albert R."/>
            <person name="Binder M."/>
            <person name="Bloem J."/>
            <person name="Labutti K."/>
            <person name="Salamov A."/>
            <person name="Andreopoulos B."/>
            <person name="Baker S."/>
            <person name="Barry K."/>
            <person name="Bills G."/>
            <person name="Bluhm B."/>
            <person name="Cannon C."/>
            <person name="Castanera R."/>
            <person name="Culley D."/>
            <person name="Daum C."/>
            <person name="Ezra D."/>
            <person name="Gonzalez J."/>
            <person name="Henrissat B."/>
            <person name="Kuo A."/>
            <person name="Liang C."/>
            <person name="Lipzen A."/>
            <person name="Lutzoni F."/>
            <person name="Magnuson J."/>
            <person name="Mondo S."/>
            <person name="Nolan M."/>
            <person name="Ohm R."/>
            <person name="Pangilinan J."/>
            <person name="Park H.-J."/>
            <person name="Ramirez L."/>
            <person name="Alfaro M."/>
            <person name="Sun H."/>
            <person name="Tritt A."/>
            <person name="Yoshinaga Y."/>
            <person name="Zwiers L.-H."/>
            <person name="Turgeon B."/>
            <person name="Goodwin S."/>
            <person name="Spatafora J."/>
            <person name="Crous P."/>
            <person name="Grigoriev I."/>
        </authorList>
    </citation>
    <scope>NUCLEOTIDE SEQUENCE</scope>
    <source>
        <strain evidence="2">CBS 123094</strain>
    </source>
</reference>
<evidence type="ECO:0000313" key="2">
    <source>
        <dbReference type="EMBL" id="KAF2007224.1"/>
    </source>
</evidence>
<organism evidence="2 3">
    <name type="scientific">Amniculicola lignicola CBS 123094</name>
    <dbReference type="NCBI Taxonomy" id="1392246"/>
    <lineage>
        <taxon>Eukaryota</taxon>
        <taxon>Fungi</taxon>
        <taxon>Dikarya</taxon>
        <taxon>Ascomycota</taxon>
        <taxon>Pezizomycotina</taxon>
        <taxon>Dothideomycetes</taxon>
        <taxon>Pleosporomycetidae</taxon>
        <taxon>Pleosporales</taxon>
        <taxon>Amniculicolaceae</taxon>
        <taxon>Amniculicola</taxon>
    </lineage>
</organism>
<keyword evidence="3" id="KW-1185">Reference proteome</keyword>
<dbReference type="EMBL" id="ML977557">
    <property type="protein sequence ID" value="KAF2007224.1"/>
    <property type="molecule type" value="Genomic_DNA"/>
</dbReference>
<feature type="region of interest" description="Disordered" evidence="1">
    <location>
        <begin position="1"/>
        <end position="20"/>
    </location>
</feature>
<evidence type="ECO:0000313" key="3">
    <source>
        <dbReference type="Proteomes" id="UP000799779"/>
    </source>
</evidence>
<gene>
    <name evidence="2" type="ORF">P154DRAFT_115218</name>
</gene>
<feature type="compositionally biased region" description="Basic residues" evidence="1">
    <location>
        <begin position="8"/>
        <end position="20"/>
    </location>
</feature>